<dbReference type="AlphaFoldDB" id="A0A9W8YVQ6"/>
<proteinExistence type="predicted"/>
<keyword evidence="3" id="KW-1185">Reference proteome</keyword>
<name>A0A9W8YVQ6_9PEZI</name>
<evidence type="ECO:0000256" key="1">
    <source>
        <dbReference type="SAM" id="SignalP"/>
    </source>
</evidence>
<organism evidence="2 3">
    <name type="scientific">Gnomoniopsis smithogilvyi</name>
    <dbReference type="NCBI Taxonomy" id="1191159"/>
    <lineage>
        <taxon>Eukaryota</taxon>
        <taxon>Fungi</taxon>
        <taxon>Dikarya</taxon>
        <taxon>Ascomycota</taxon>
        <taxon>Pezizomycotina</taxon>
        <taxon>Sordariomycetes</taxon>
        <taxon>Sordariomycetidae</taxon>
        <taxon>Diaporthales</taxon>
        <taxon>Gnomoniaceae</taxon>
        <taxon>Gnomoniopsis</taxon>
    </lineage>
</organism>
<evidence type="ECO:0000313" key="3">
    <source>
        <dbReference type="Proteomes" id="UP001140453"/>
    </source>
</evidence>
<sequence length="134" mass="14285">MTSIWFMIVAVTSIVVVSPGGGPGGAGLLVGTGEAEFLFEVLVFVNGRDDLGDAVTLDVRIVPDDLPEPDGLGPRPLVNEMGGSVRATLLAFAGGELPLGKFSCAKTAWLRARRAMDRLCRDLEFEKRDDINLP</sequence>
<dbReference type="EMBL" id="JAPEVB010000002">
    <property type="protein sequence ID" value="KAJ4393739.1"/>
    <property type="molecule type" value="Genomic_DNA"/>
</dbReference>
<dbReference type="Proteomes" id="UP001140453">
    <property type="component" value="Unassembled WGS sequence"/>
</dbReference>
<protein>
    <recommendedName>
        <fullName evidence="4">Secreted protein</fullName>
    </recommendedName>
</protein>
<feature type="chain" id="PRO_5040833375" description="Secreted protein" evidence="1">
    <location>
        <begin position="20"/>
        <end position="134"/>
    </location>
</feature>
<evidence type="ECO:0000313" key="2">
    <source>
        <dbReference type="EMBL" id="KAJ4393739.1"/>
    </source>
</evidence>
<feature type="signal peptide" evidence="1">
    <location>
        <begin position="1"/>
        <end position="19"/>
    </location>
</feature>
<keyword evidence="1" id="KW-0732">Signal</keyword>
<accession>A0A9W8YVQ6</accession>
<evidence type="ECO:0008006" key="4">
    <source>
        <dbReference type="Google" id="ProtNLM"/>
    </source>
</evidence>
<reference evidence="2" key="1">
    <citation type="submission" date="2022-10" db="EMBL/GenBank/DDBJ databases">
        <title>Tapping the CABI collections for fungal endophytes: first genome assemblies for Collariella, Neodidymelliopsis, Ascochyta clinopodiicola, Didymella pomorum, Didymosphaeria variabile, Neocosmospora piperis and Neocucurbitaria cava.</title>
        <authorList>
            <person name="Hill R."/>
        </authorList>
    </citation>
    <scope>NUCLEOTIDE SEQUENCE</scope>
    <source>
        <strain evidence="2">IMI 355082</strain>
    </source>
</reference>
<gene>
    <name evidence="2" type="ORF">N0V93_002954</name>
</gene>
<comment type="caution">
    <text evidence="2">The sequence shown here is derived from an EMBL/GenBank/DDBJ whole genome shotgun (WGS) entry which is preliminary data.</text>
</comment>